<organism evidence="1 2">
    <name type="scientific">Leptospira weilii serovar Topaz str. LT2116</name>
    <dbReference type="NCBI Taxonomy" id="1088540"/>
    <lineage>
        <taxon>Bacteria</taxon>
        <taxon>Pseudomonadati</taxon>
        <taxon>Spirochaetota</taxon>
        <taxon>Spirochaetia</taxon>
        <taxon>Leptospirales</taxon>
        <taxon>Leptospiraceae</taxon>
        <taxon>Leptospira</taxon>
    </lineage>
</organism>
<comment type="caution">
    <text evidence="1">The sequence shown here is derived from an EMBL/GenBank/DDBJ whole genome shotgun (WGS) entry which is preliminary data.</text>
</comment>
<reference evidence="1 2" key="1">
    <citation type="submission" date="2013-01" db="EMBL/GenBank/DDBJ databases">
        <authorList>
            <person name="Harkins D.M."/>
            <person name="Durkin A.S."/>
            <person name="Brinkac L.M."/>
            <person name="Haft D.H."/>
            <person name="Selengut J.D."/>
            <person name="Sanka R."/>
            <person name="DePew J."/>
            <person name="Purushe J."/>
            <person name="Tulsiani S.M."/>
            <person name="Graham G.C."/>
            <person name="Burns M.-A."/>
            <person name="Dohnt M.F."/>
            <person name="Smythe L.D."/>
            <person name="McKay D.B."/>
            <person name="Craig S.B."/>
            <person name="Vinetz J.M."/>
            <person name="Sutton G.G."/>
            <person name="Nierman W.C."/>
            <person name="Fouts D.E."/>
        </authorList>
    </citation>
    <scope>NUCLEOTIDE SEQUENCE [LARGE SCALE GENOMIC DNA]</scope>
    <source>
        <strain evidence="1 2">LT2116</strain>
    </source>
</reference>
<protein>
    <submittedName>
        <fullName evidence="1">Uncharacterized protein</fullName>
    </submittedName>
</protein>
<dbReference type="Proteomes" id="UP000011770">
    <property type="component" value="Unassembled WGS sequence"/>
</dbReference>
<accession>M3EI02</accession>
<proteinExistence type="predicted"/>
<evidence type="ECO:0000313" key="2">
    <source>
        <dbReference type="Proteomes" id="UP000011770"/>
    </source>
</evidence>
<dbReference type="EMBL" id="AHOR02000048">
    <property type="protein sequence ID" value="EMF80673.1"/>
    <property type="molecule type" value="Genomic_DNA"/>
</dbReference>
<gene>
    <name evidence="1" type="ORF">LEP1GSC188_3848</name>
</gene>
<dbReference type="AlphaFoldDB" id="M3EI02"/>
<evidence type="ECO:0000313" key="1">
    <source>
        <dbReference type="EMBL" id="EMF80673.1"/>
    </source>
</evidence>
<sequence>MIFYFIETVVELIQKIFSSVSEQTHRSVTNRVFLQDTF</sequence>
<name>M3EI02_9LEPT</name>